<feature type="transmembrane region" description="Helical" evidence="1">
    <location>
        <begin position="403"/>
        <end position="423"/>
    </location>
</feature>
<accession>A0ABR9KL11</accession>
<dbReference type="Proteomes" id="UP000661607">
    <property type="component" value="Unassembled WGS sequence"/>
</dbReference>
<evidence type="ECO:0008006" key="4">
    <source>
        <dbReference type="Google" id="ProtNLM"/>
    </source>
</evidence>
<evidence type="ECO:0000313" key="3">
    <source>
        <dbReference type="Proteomes" id="UP000661607"/>
    </source>
</evidence>
<protein>
    <recommendedName>
        <fullName evidence="4">Secreted protein</fullName>
    </recommendedName>
</protein>
<keyword evidence="1" id="KW-0812">Transmembrane</keyword>
<evidence type="ECO:0000313" key="2">
    <source>
        <dbReference type="EMBL" id="MBE1562242.1"/>
    </source>
</evidence>
<proteinExistence type="predicted"/>
<name>A0ABR9KL11_9ACTN</name>
<gene>
    <name evidence="2" type="ORF">H4W81_005021</name>
</gene>
<organism evidence="2 3">
    <name type="scientific">Nonomuraea africana</name>
    <dbReference type="NCBI Taxonomy" id="46171"/>
    <lineage>
        <taxon>Bacteria</taxon>
        <taxon>Bacillati</taxon>
        <taxon>Actinomycetota</taxon>
        <taxon>Actinomycetes</taxon>
        <taxon>Streptosporangiales</taxon>
        <taxon>Streptosporangiaceae</taxon>
        <taxon>Nonomuraea</taxon>
    </lineage>
</organism>
<keyword evidence="1" id="KW-1133">Transmembrane helix</keyword>
<dbReference type="EMBL" id="JADBEF010000001">
    <property type="protein sequence ID" value="MBE1562242.1"/>
    <property type="molecule type" value="Genomic_DNA"/>
</dbReference>
<dbReference type="RefSeq" id="WP_192777005.1">
    <property type="nucleotide sequence ID" value="NZ_BAAASY010000039.1"/>
</dbReference>
<keyword evidence="1" id="KW-0472">Membrane</keyword>
<reference evidence="2 3" key="1">
    <citation type="submission" date="2020-10" db="EMBL/GenBank/DDBJ databases">
        <title>Sequencing the genomes of 1000 actinobacteria strains.</title>
        <authorList>
            <person name="Klenk H.-P."/>
        </authorList>
    </citation>
    <scope>NUCLEOTIDE SEQUENCE [LARGE SCALE GENOMIC DNA]</scope>
    <source>
        <strain evidence="2 3">DSM 43748</strain>
    </source>
</reference>
<sequence length="430" mass="46109">MMFLARRTVPGRIKVISSVTVAALGLLFATLAYGTAAAREGLRVIGHDAGPQVVATAGLYLGLSDMDAQVANALLLGDRRQDALARYERRRAEVGSALLQAHTLAGADAAERRTIASVLEGLGRYERLAAEALLLSTLDTSGSPESGDRALATYRQATDLMTRELLPQAYNLTLESGTIVRHAYEEGHSTVVTVRLIALLCGALALGCLVWLQIFLARRFRRVFGLALMAASLATAACGIAGAVIMEREAASLATAKRDSFDSVLTLARARAISNSLHADQSRYLLDGVRADTYQHTFFDKSQSLVYVTAKNLPDYQRAVVSLKDGRFLGMLEGRDVTTAWQRFQQSDRSLRAQSGASAIATLTGPVRSAFDAYDATLVRLADQHRATFARAIADGEGGLSGLWTLIPAGIAVIAGGVLAGVWPRLKEYR</sequence>
<feature type="transmembrane region" description="Helical" evidence="1">
    <location>
        <begin position="196"/>
        <end position="216"/>
    </location>
</feature>
<evidence type="ECO:0000256" key="1">
    <source>
        <dbReference type="SAM" id="Phobius"/>
    </source>
</evidence>
<comment type="caution">
    <text evidence="2">The sequence shown here is derived from an EMBL/GenBank/DDBJ whole genome shotgun (WGS) entry which is preliminary data.</text>
</comment>
<keyword evidence="3" id="KW-1185">Reference proteome</keyword>
<feature type="transmembrane region" description="Helical" evidence="1">
    <location>
        <begin position="223"/>
        <end position="245"/>
    </location>
</feature>